<gene>
    <name evidence="1" type="ORF">GGR27_003253</name>
</gene>
<reference evidence="1 2" key="1">
    <citation type="submission" date="2020-03" db="EMBL/GenBank/DDBJ databases">
        <title>Genomic Encyclopedia of Type Strains, Phase IV (KMG-IV): sequencing the most valuable type-strain genomes for metagenomic binning, comparative biology and taxonomic classification.</title>
        <authorList>
            <person name="Goeker M."/>
        </authorList>
    </citation>
    <scope>NUCLEOTIDE SEQUENCE [LARGE SCALE GENOMIC DNA]</scope>
    <source>
        <strain evidence="1 2">DSM 105096</strain>
    </source>
</reference>
<dbReference type="Proteomes" id="UP000770785">
    <property type="component" value="Unassembled WGS sequence"/>
</dbReference>
<protein>
    <recommendedName>
        <fullName evidence="3">Carboxypeptidase-like regulatory domain-containing protein</fullName>
    </recommendedName>
</protein>
<keyword evidence="2" id="KW-1185">Reference proteome</keyword>
<sequence length="422" mass="48334">MIRLILLLALFPGTCFSQYLIEGYVLDDQSGDPLPFVSVVLTTDQQKGVLTNELGQYRIELDSLQRRRGTLSFSLLSFAAKEIYLGDDNAPGGADPFTLNVRLASSFLELPEIVVLSDLALRGIVRRAVERIPQNYGADNYLLRAYSRAYAVNDATFSSLSEAYVTVEDHPYGRRADDKWRDTKAWIDQLRTSGGSPGQPARLHPFFDRQSFLVAPYTWMSNPLRKGSIGTFSFKAKDDLSHLTFRRLGEYVSGPDTLVRIRCDIHPDLDDGAWPGPGDVVTELLINRTDFAIVEYRNWTRGKSIYKDATYRKVRGNYYLERASFSWEMESDFYGDIPHVYSTLFYVTDVITDRKEIRKIKRGRRLVPSEQLTTLNLKHRPEYWRGEERMVQLPARDNLRIQLKKILAPGVERADSLSKHKK</sequence>
<comment type="caution">
    <text evidence="1">The sequence shown here is derived from an EMBL/GenBank/DDBJ whole genome shotgun (WGS) entry which is preliminary data.</text>
</comment>
<dbReference type="EMBL" id="JAATJH010000006">
    <property type="protein sequence ID" value="NJC27735.1"/>
    <property type="molecule type" value="Genomic_DNA"/>
</dbReference>
<proteinExistence type="predicted"/>
<evidence type="ECO:0000313" key="2">
    <source>
        <dbReference type="Proteomes" id="UP000770785"/>
    </source>
</evidence>
<dbReference type="InterPro" id="IPR008969">
    <property type="entry name" value="CarboxyPept-like_regulatory"/>
</dbReference>
<evidence type="ECO:0008006" key="3">
    <source>
        <dbReference type="Google" id="ProtNLM"/>
    </source>
</evidence>
<dbReference type="SUPFAM" id="SSF49464">
    <property type="entry name" value="Carboxypeptidase regulatory domain-like"/>
    <property type="match status" value="1"/>
</dbReference>
<dbReference type="Pfam" id="PF13715">
    <property type="entry name" value="CarbopepD_reg_2"/>
    <property type="match status" value="1"/>
</dbReference>
<organism evidence="1 2">
    <name type="scientific">Neolewinella antarctica</name>
    <dbReference type="NCBI Taxonomy" id="442734"/>
    <lineage>
        <taxon>Bacteria</taxon>
        <taxon>Pseudomonadati</taxon>
        <taxon>Bacteroidota</taxon>
        <taxon>Saprospiria</taxon>
        <taxon>Saprospirales</taxon>
        <taxon>Lewinellaceae</taxon>
        <taxon>Neolewinella</taxon>
    </lineage>
</organism>
<dbReference type="RefSeq" id="WP_168039123.1">
    <property type="nucleotide sequence ID" value="NZ_JAATJH010000006.1"/>
</dbReference>
<name>A0ABX0XEL2_9BACT</name>
<accession>A0ABX0XEL2</accession>
<evidence type="ECO:0000313" key="1">
    <source>
        <dbReference type="EMBL" id="NJC27735.1"/>
    </source>
</evidence>